<dbReference type="InterPro" id="IPR001640">
    <property type="entry name" value="Lgt"/>
</dbReference>
<proteinExistence type="inferred from homology"/>
<dbReference type="GO" id="GO:0005886">
    <property type="term" value="C:plasma membrane"/>
    <property type="evidence" value="ECO:0007669"/>
    <property type="project" value="UniProtKB-SubCell"/>
</dbReference>
<comment type="catalytic activity">
    <reaction evidence="7">
        <text>L-cysteinyl-[prolipoprotein] + a 1,2-diacyl-sn-glycero-3-phospho-(1'-sn-glycerol) = an S-1,2-diacyl-sn-glyceryl-L-cysteinyl-[prolipoprotein] + sn-glycerol 1-phosphate + H(+)</text>
        <dbReference type="Rhea" id="RHEA:56712"/>
        <dbReference type="Rhea" id="RHEA-COMP:14679"/>
        <dbReference type="Rhea" id="RHEA-COMP:14680"/>
        <dbReference type="ChEBI" id="CHEBI:15378"/>
        <dbReference type="ChEBI" id="CHEBI:29950"/>
        <dbReference type="ChEBI" id="CHEBI:57685"/>
        <dbReference type="ChEBI" id="CHEBI:64716"/>
        <dbReference type="ChEBI" id="CHEBI:140658"/>
        <dbReference type="EC" id="2.5.1.145"/>
    </reaction>
</comment>
<feature type="binding site" evidence="7">
    <location>
        <position position="130"/>
    </location>
    <ligand>
        <name>a 1,2-diacyl-sn-glycero-3-phospho-(1'-sn-glycerol)</name>
        <dbReference type="ChEBI" id="CHEBI:64716"/>
    </ligand>
</feature>
<dbReference type="GO" id="GO:0042158">
    <property type="term" value="P:lipoprotein biosynthetic process"/>
    <property type="evidence" value="ECO:0007669"/>
    <property type="project" value="UniProtKB-UniRule"/>
</dbReference>
<protein>
    <recommendedName>
        <fullName evidence="7">Phosphatidylglycerol--prolipoprotein diacylglyceryl transferase</fullName>
        <ecNumber evidence="7">2.5.1.145</ecNumber>
    </recommendedName>
</protein>
<comment type="similarity">
    <text evidence="1 7">Belongs to the Lgt family.</text>
</comment>
<dbReference type="NCBIfam" id="TIGR00544">
    <property type="entry name" value="lgt"/>
    <property type="match status" value="1"/>
</dbReference>
<keyword evidence="2 7" id="KW-1003">Cell membrane</keyword>
<name>A0A9D1I9E6_9FIRM</name>
<evidence type="ECO:0000256" key="7">
    <source>
        <dbReference type="HAMAP-Rule" id="MF_01147"/>
    </source>
</evidence>
<reference evidence="8" key="1">
    <citation type="submission" date="2020-10" db="EMBL/GenBank/DDBJ databases">
        <authorList>
            <person name="Gilroy R."/>
        </authorList>
    </citation>
    <scope>NUCLEOTIDE SEQUENCE</scope>
    <source>
        <strain evidence="8">ChiHcec3-11533</strain>
    </source>
</reference>
<evidence type="ECO:0000256" key="6">
    <source>
        <dbReference type="ARBA" id="ARBA00023136"/>
    </source>
</evidence>
<feature type="transmembrane region" description="Helical" evidence="7">
    <location>
        <begin position="13"/>
        <end position="32"/>
    </location>
</feature>
<evidence type="ECO:0000256" key="5">
    <source>
        <dbReference type="ARBA" id="ARBA00022989"/>
    </source>
</evidence>
<keyword evidence="3 7" id="KW-0808">Transferase</keyword>
<evidence type="ECO:0000256" key="2">
    <source>
        <dbReference type="ARBA" id="ARBA00022475"/>
    </source>
</evidence>
<dbReference type="HAMAP" id="MF_01147">
    <property type="entry name" value="Lgt"/>
    <property type="match status" value="1"/>
</dbReference>
<comment type="subcellular location">
    <subcellularLocation>
        <location evidence="7">Cell membrane</location>
        <topology evidence="7">Multi-pass membrane protein</topology>
    </subcellularLocation>
</comment>
<evidence type="ECO:0000313" key="8">
    <source>
        <dbReference type="EMBL" id="HIU33053.1"/>
    </source>
</evidence>
<comment type="caution">
    <text evidence="8">The sequence shown here is derived from an EMBL/GenBank/DDBJ whole genome shotgun (WGS) entry which is preliminary data.</text>
</comment>
<comment type="function">
    <text evidence="7">Catalyzes the transfer of the diacylglyceryl group from phosphatidylglycerol to the sulfhydryl group of the N-terminal cysteine of a prolipoprotein, the first step in the formation of mature lipoproteins.</text>
</comment>
<evidence type="ECO:0000256" key="1">
    <source>
        <dbReference type="ARBA" id="ARBA00007150"/>
    </source>
</evidence>
<reference evidence="8" key="2">
    <citation type="journal article" date="2021" name="PeerJ">
        <title>Extensive microbial diversity within the chicken gut microbiome revealed by metagenomics and culture.</title>
        <authorList>
            <person name="Gilroy R."/>
            <person name="Ravi A."/>
            <person name="Getino M."/>
            <person name="Pursley I."/>
            <person name="Horton D.L."/>
            <person name="Alikhan N.F."/>
            <person name="Baker D."/>
            <person name="Gharbi K."/>
            <person name="Hall N."/>
            <person name="Watson M."/>
            <person name="Adriaenssens E.M."/>
            <person name="Foster-Nyarko E."/>
            <person name="Jarju S."/>
            <person name="Secka A."/>
            <person name="Antonio M."/>
            <person name="Oren A."/>
            <person name="Chaudhuri R.R."/>
            <person name="La Ragione R."/>
            <person name="Hildebrand F."/>
            <person name="Pallen M.J."/>
        </authorList>
    </citation>
    <scope>NUCLEOTIDE SEQUENCE</scope>
    <source>
        <strain evidence="8">ChiHcec3-11533</strain>
    </source>
</reference>
<keyword evidence="6 7" id="KW-0472">Membrane</keyword>
<comment type="pathway">
    <text evidence="7">Protein modification; lipoprotein biosynthesis (diacylglyceryl transfer).</text>
</comment>
<dbReference type="PANTHER" id="PTHR30589:SF0">
    <property type="entry name" value="PHOSPHATIDYLGLYCEROL--PROLIPOPROTEIN DIACYLGLYCERYL TRANSFERASE"/>
    <property type="match status" value="1"/>
</dbReference>
<dbReference type="GO" id="GO:0008961">
    <property type="term" value="F:phosphatidylglycerol-prolipoprotein diacylglyceryl transferase activity"/>
    <property type="evidence" value="ECO:0007669"/>
    <property type="project" value="UniProtKB-UniRule"/>
</dbReference>
<dbReference type="Proteomes" id="UP000824072">
    <property type="component" value="Unassembled WGS sequence"/>
</dbReference>
<feature type="transmembrane region" description="Helical" evidence="7">
    <location>
        <begin position="228"/>
        <end position="245"/>
    </location>
</feature>
<evidence type="ECO:0000313" key="9">
    <source>
        <dbReference type="Proteomes" id="UP000824072"/>
    </source>
</evidence>
<organism evidence="8 9">
    <name type="scientific">Candidatus Pullichristensenella excrementigallinarum</name>
    <dbReference type="NCBI Taxonomy" id="2840907"/>
    <lineage>
        <taxon>Bacteria</taxon>
        <taxon>Bacillati</taxon>
        <taxon>Bacillota</taxon>
        <taxon>Clostridia</taxon>
        <taxon>Candidatus Pullichristensenella</taxon>
    </lineage>
</organism>
<keyword evidence="4 7" id="KW-0812">Transmembrane</keyword>
<feature type="transmembrane region" description="Helical" evidence="7">
    <location>
        <begin position="111"/>
        <end position="129"/>
    </location>
</feature>
<dbReference type="EMBL" id="DVMU01000016">
    <property type="protein sequence ID" value="HIU33053.1"/>
    <property type="molecule type" value="Genomic_DNA"/>
</dbReference>
<keyword evidence="5 7" id="KW-1133">Transmembrane helix</keyword>
<feature type="transmembrane region" description="Helical" evidence="7">
    <location>
        <begin position="163"/>
        <end position="186"/>
    </location>
</feature>
<feature type="transmembrane region" description="Helical" evidence="7">
    <location>
        <begin position="198"/>
        <end position="216"/>
    </location>
</feature>
<feature type="transmembrane region" description="Helical" evidence="7">
    <location>
        <begin position="87"/>
        <end position="104"/>
    </location>
</feature>
<feature type="transmembrane region" description="Helical" evidence="7">
    <location>
        <begin position="252"/>
        <end position="268"/>
    </location>
</feature>
<feature type="transmembrane region" description="Helical" evidence="7">
    <location>
        <begin position="44"/>
        <end position="67"/>
    </location>
</feature>
<dbReference type="EC" id="2.5.1.145" evidence="7"/>
<evidence type="ECO:0000256" key="3">
    <source>
        <dbReference type="ARBA" id="ARBA00022679"/>
    </source>
</evidence>
<dbReference type="Pfam" id="PF01790">
    <property type="entry name" value="LGT"/>
    <property type="match status" value="1"/>
</dbReference>
<dbReference type="PANTHER" id="PTHR30589">
    <property type="entry name" value="PROLIPOPROTEIN DIACYLGLYCERYL TRANSFERASE"/>
    <property type="match status" value="1"/>
</dbReference>
<evidence type="ECO:0000256" key="4">
    <source>
        <dbReference type="ARBA" id="ARBA00022692"/>
    </source>
</evidence>
<gene>
    <name evidence="7 8" type="primary">lgt</name>
    <name evidence="8" type="ORF">IAB02_00690</name>
</gene>
<accession>A0A9D1I9E6</accession>
<dbReference type="AlphaFoldDB" id="A0A9D1I9E6"/>
<sequence length="296" mass="33278">MRRDSLEILGFSVHWYGVLIALGVLLGILLAMRREKRYGLKKDTVIDLALWAVPFSIVGARLYYVIFSWDFYRDDLLKIFSLREGGMAIYGSILAGVLVGFFFARARKISFWTLADLVAPSIALGQAIGRWGNFLNQEAFGTEVLDPRLHFFPLAVFIQADGAWHWATFFYESIWCALIVGFLLFMERRRLLRRRGDGFLWYALLYALERAVVEGLRTDSLYWGSVRVSQALAALIAVVIAAIFAKRSRHPAGFVLAAFFLLSLILGANTLTAVALAFSSLALCLWAYGTIPLSLE</sequence>
<dbReference type="PROSITE" id="PS01311">
    <property type="entry name" value="LGT"/>
    <property type="match status" value="1"/>
</dbReference>